<reference evidence="14" key="2">
    <citation type="submission" date="2010-11" db="EMBL/GenBank/DDBJ databases">
        <authorList>
            <consortium name="The Broad Institute Genome Sequencing Platform"/>
            <person name="Earl A."/>
            <person name="Ward D."/>
            <person name="Feldgarden M."/>
            <person name="Gevers D."/>
            <person name="Butler R."/>
            <person name="Young S.K."/>
            <person name="Zeng Q."/>
            <person name="Gargeya S."/>
            <person name="Fitzgerald M."/>
            <person name="Haas B."/>
            <person name="Abouelleil A."/>
            <person name="Alvarado L."/>
            <person name="Arachchi H.M."/>
            <person name="Berlin A."/>
            <person name="Brown A."/>
            <person name="Chapman S.B."/>
            <person name="Chen Z."/>
            <person name="Dunbar C."/>
            <person name="Freedman E."/>
            <person name="Gearin G."/>
            <person name="Gellesch M."/>
            <person name="Goldberg J."/>
            <person name="Griggs A."/>
            <person name="Gujja S."/>
            <person name="Heilman E."/>
            <person name="Heiman D."/>
            <person name="Howarth C."/>
            <person name="Larson L."/>
            <person name="Lui A."/>
            <person name="MacDonald P.J.P."/>
            <person name="Mehta T."/>
            <person name="Montmayeur A."/>
            <person name="Murphy C."/>
            <person name="Neiman D."/>
            <person name="Pearson M."/>
            <person name="Priest M."/>
            <person name="Roberts A."/>
            <person name="Saif S."/>
            <person name="Shea T."/>
            <person name="Shenoy N."/>
            <person name="Sisk P."/>
            <person name="Stolte C."/>
            <person name="Sykes S."/>
            <person name="White J."/>
            <person name="Yandava C."/>
            <person name="Wortman J."/>
            <person name="Nusbaum C."/>
            <person name="Birren B."/>
        </authorList>
    </citation>
    <scope>NUCLEOTIDE SEQUENCE</scope>
    <source>
        <strain evidence="14">P1A1 Lamole</strain>
    </source>
</reference>
<dbReference type="EMBL" id="AEIJ01000242">
    <property type="status" value="NOT_ANNOTATED_CDS"/>
    <property type="molecule type" value="Genomic_DNA"/>
</dbReference>
<dbReference type="Gene3D" id="1.20.1530.20">
    <property type="match status" value="2"/>
</dbReference>
<feature type="transmembrane region" description="Helical" evidence="12">
    <location>
        <begin position="728"/>
        <end position="750"/>
    </location>
</feature>
<feature type="compositionally biased region" description="Polar residues" evidence="11">
    <location>
        <begin position="1678"/>
        <end position="1698"/>
    </location>
</feature>
<dbReference type="InterPro" id="IPR038770">
    <property type="entry name" value="Na+/solute_symporter_sf"/>
</dbReference>
<dbReference type="GO" id="GO:0036376">
    <property type="term" value="P:sodium ion export across plasma membrane"/>
    <property type="evidence" value="ECO:0007669"/>
    <property type="project" value="InterPro"/>
</dbReference>
<dbReference type="OrthoDB" id="2190219at2759"/>
<feature type="transmembrane region" description="Helical" evidence="12">
    <location>
        <begin position="263"/>
        <end position="291"/>
    </location>
</feature>
<dbReference type="PANTHER" id="PTHR31382">
    <property type="entry name" value="NA(+)/H(+) ANTIPORTER"/>
    <property type="match status" value="1"/>
</dbReference>
<feature type="transmembrane region" description="Helical" evidence="12">
    <location>
        <begin position="896"/>
        <end position="917"/>
    </location>
</feature>
<feature type="compositionally biased region" description="Polar residues" evidence="11">
    <location>
        <begin position="1507"/>
        <end position="1517"/>
    </location>
</feature>
<keyword evidence="3" id="KW-0813">Transport</keyword>
<dbReference type="PANTHER" id="PTHR31382:SF4">
    <property type="entry name" value="NA(+)_H(+) ANTIPORTER"/>
    <property type="match status" value="1"/>
</dbReference>
<feature type="transmembrane region" description="Helical" evidence="12">
    <location>
        <begin position="322"/>
        <end position="338"/>
    </location>
</feature>
<feature type="transmembrane region" description="Helical" evidence="12">
    <location>
        <begin position="845"/>
        <end position="861"/>
    </location>
</feature>
<keyword evidence="16" id="KW-1185">Reference proteome</keyword>
<name>U5H5A8_USTV1</name>
<evidence type="ECO:0000256" key="10">
    <source>
        <dbReference type="ARBA" id="ARBA00023201"/>
    </source>
</evidence>
<organism evidence="14">
    <name type="scientific">Microbotryum lychnidis-dioicae (strain p1A1 Lamole / MvSl-1064)</name>
    <name type="common">Anther smut fungus</name>
    <dbReference type="NCBI Taxonomy" id="683840"/>
    <lineage>
        <taxon>Eukaryota</taxon>
        <taxon>Fungi</taxon>
        <taxon>Dikarya</taxon>
        <taxon>Basidiomycota</taxon>
        <taxon>Pucciniomycotina</taxon>
        <taxon>Microbotryomycetes</taxon>
        <taxon>Microbotryales</taxon>
        <taxon>Microbotryaceae</taxon>
        <taxon>Microbotryum</taxon>
    </lineage>
</organism>
<evidence type="ECO:0000256" key="5">
    <source>
        <dbReference type="ARBA" id="ARBA00022692"/>
    </source>
</evidence>
<evidence type="ECO:0000313" key="14">
    <source>
        <dbReference type="EMBL" id="KDE07263.1"/>
    </source>
</evidence>
<evidence type="ECO:0000256" key="11">
    <source>
        <dbReference type="SAM" id="MobiDB-lite"/>
    </source>
</evidence>
<feature type="compositionally biased region" description="Pro residues" evidence="11">
    <location>
        <begin position="1615"/>
        <end position="1625"/>
    </location>
</feature>
<evidence type="ECO:0000256" key="1">
    <source>
        <dbReference type="ARBA" id="ARBA00004141"/>
    </source>
</evidence>
<feature type="transmembrane region" description="Helical" evidence="12">
    <location>
        <begin position="1002"/>
        <end position="1027"/>
    </location>
</feature>
<keyword evidence="4" id="KW-0050">Antiport</keyword>
<feature type="region of interest" description="Disordered" evidence="11">
    <location>
        <begin position="437"/>
        <end position="461"/>
    </location>
</feature>
<feature type="compositionally biased region" description="Basic and acidic residues" evidence="11">
    <location>
        <begin position="1367"/>
        <end position="1436"/>
    </location>
</feature>
<dbReference type="GO" id="GO:0042391">
    <property type="term" value="P:regulation of membrane potential"/>
    <property type="evidence" value="ECO:0007669"/>
    <property type="project" value="InterPro"/>
</dbReference>
<feature type="transmembrane region" description="Helical" evidence="12">
    <location>
        <begin position="183"/>
        <end position="204"/>
    </location>
</feature>
<reference evidence="14 16" key="3">
    <citation type="journal article" date="2015" name="BMC Genomics">
        <title>Sex and parasites: genomic and transcriptomic analysis of Microbotryum lychnidis-dioicae, the biotrophic and plant-castrating anther smut fungus.</title>
        <authorList>
            <person name="Perlin M.H."/>
            <person name="Amselem J."/>
            <person name="Fontanillas E."/>
            <person name="Toh S.S."/>
            <person name="Chen Z."/>
            <person name="Goldberg J."/>
            <person name="Duplessis S."/>
            <person name="Henrissat B."/>
            <person name="Young S."/>
            <person name="Zeng Q."/>
            <person name="Aguileta G."/>
            <person name="Petit E."/>
            <person name="Badouin H."/>
            <person name="Andrews J."/>
            <person name="Razeeq D."/>
            <person name="Gabaldon T."/>
            <person name="Quesneville H."/>
            <person name="Giraud T."/>
            <person name="Hood M.E."/>
            <person name="Schultz D.J."/>
            <person name="Cuomo C.A."/>
        </authorList>
    </citation>
    <scope>NUCLEOTIDE SEQUENCE [LARGE SCALE GENOMIC DNA]</scope>
    <source>
        <strain evidence="16">p1A1 Lamole</strain>
        <strain evidence="14">P1A1 Lamole</strain>
    </source>
</reference>
<feature type="transmembrane region" description="Helical" evidence="12">
    <location>
        <begin position="604"/>
        <end position="623"/>
    </location>
</feature>
<dbReference type="Pfam" id="PF00999">
    <property type="entry name" value="Na_H_Exchanger"/>
    <property type="match status" value="2"/>
</dbReference>
<feature type="compositionally biased region" description="Low complexity" evidence="11">
    <location>
        <begin position="1100"/>
        <end position="1109"/>
    </location>
</feature>
<proteinExistence type="inferred from homology"/>
<dbReference type="GO" id="GO:0005886">
    <property type="term" value="C:plasma membrane"/>
    <property type="evidence" value="ECO:0007669"/>
    <property type="project" value="InterPro"/>
</dbReference>
<gene>
    <name evidence="14" type="ORF">MVLG_02483</name>
</gene>
<evidence type="ECO:0000259" key="13">
    <source>
        <dbReference type="Pfam" id="PF00999"/>
    </source>
</evidence>
<keyword evidence="8" id="KW-0406">Ion transport</keyword>
<dbReference type="GO" id="GO:0030007">
    <property type="term" value="P:intracellular potassium ion homeostasis"/>
    <property type="evidence" value="ECO:0007669"/>
    <property type="project" value="TreeGrafter"/>
</dbReference>
<dbReference type="STRING" id="683840.U5H5A8"/>
<feature type="transmembrane region" description="Helical" evidence="12">
    <location>
        <begin position="929"/>
        <end position="951"/>
    </location>
</feature>
<dbReference type="HOGENOM" id="CLU_240966_0_0_1"/>
<evidence type="ECO:0000256" key="2">
    <source>
        <dbReference type="ARBA" id="ARBA00005248"/>
    </source>
</evidence>
<dbReference type="GO" id="GO:0015385">
    <property type="term" value="F:sodium:proton antiporter activity"/>
    <property type="evidence" value="ECO:0007669"/>
    <property type="project" value="InterPro"/>
</dbReference>
<feature type="transmembrane region" description="Helical" evidence="12">
    <location>
        <begin position="771"/>
        <end position="790"/>
    </location>
</feature>
<feature type="transmembrane region" description="Helical" evidence="12">
    <location>
        <begin position="499"/>
        <end position="520"/>
    </location>
</feature>
<feature type="region of interest" description="Disordered" evidence="11">
    <location>
        <begin position="1080"/>
        <end position="1270"/>
    </location>
</feature>
<feature type="transmembrane region" description="Helical" evidence="12">
    <location>
        <begin position="224"/>
        <end position="242"/>
    </location>
</feature>
<feature type="compositionally biased region" description="Acidic residues" evidence="11">
    <location>
        <begin position="1543"/>
        <end position="1557"/>
    </location>
</feature>
<feature type="compositionally biased region" description="Low complexity" evidence="11">
    <location>
        <begin position="1492"/>
        <end position="1506"/>
    </location>
</feature>
<evidence type="ECO:0000256" key="12">
    <source>
        <dbReference type="SAM" id="Phobius"/>
    </source>
</evidence>
<dbReference type="GO" id="GO:0120029">
    <property type="term" value="P:proton export across plasma membrane"/>
    <property type="evidence" value="ECO:0007669"/>
    <property type="project" value="InterPro"/>
</dbReference>
<keyword evidence="10" id="KW-0739">Sodium transport</keyword>
<feature type="compositionally biased region" description="Basic and acidic residues" evidence="11">
    <location>
        <begin position="1177"/>
        <end position="1194"/>
    </location>
</feature>
<feature type="domain" description="Cation/H+ exchanger transmembrane" evidence="13">
    <location>
        <begin position="618"/>
        <end position="1025"/>
    </location>
</feature>
<dbReference type="OMA" id="DAWCRKE"/>
<evidence type="ECO:0000256" key="3">
    <source>
        <dbReference type="ARBA" id="ARBA00022448"/>
    </source>
</evidence>
<feature type="region of interest" description="Disordered" evidence="11">
    <location>
        <begin position="1305"/>
        <end position="1346"/>
    </location>
</feature>
<feature type="transmembrane region" description="Helical" evidence="12">
    <location>
        <begin position="635"/>
        <end position="654"/>
    </location>
</feature>
<feature type="compositionally biased region" description="Basic and acidic residues" evidence="11">
    <location>
        <begin position="1558"/>
        <end position="1572"/>
    </location>
</feature>
<dbReference type="EnsemblFungi" id="MVLG_02483T0">
    <property type="protein sequence ID" value="MVLG_02483T0"/>
    <property type="gene ID" value="MVLG_02483"/>
</dbReference>
<keyword evidence="5 12" id="KW-0812">Transmembrane</keyword>
<keyword evidence="6 12" id="KW-1133">Transmembrane helix</keyword>
<feature type="compositionally biased region" description="Basic and acidic residues" evidence="11">
    <location>
        <begin position="1258"/>
        <end position="1268"/>
    </location>
</feature>
<feature type="transmembrane region" description="Helical" evidence="12">
    <location>
        <begin position="541"/>
        <end position="561"/>
    </location>
</feature>
<dbReference type="EMBL" id="GL541661">
    <property type="protein sequence ID" value="KDE07263.1"/>
    <property type="molecule type" value="Genomic_DNA"/>
</dbReference>
<feature type="transmembrane region" description="Helical" evidence="12">
    <location>
        <begin position="674"/>
        <end position="692"/>
    </location>
</feature>
<feature type="transmembrane region" description="Helical" evidence="12">
    <location>
        <begin position="74"/>
        <end position="95"/>
    </location>
</feature>
<evidence type="ECO:0000256" key="4">
    <source>
        <dbReference type="ARBA" id="ARBA00022449"/>
    </source>
</evidence>
<feature type="compositionally biased region" description="Basic and acidic residues" evidence="11">
    <location>
        <begin position="1307"/>
        <end position="1316"/>
    </location>
</feature>
<keyword evidence="7" id="KW-0915">Sodium</keyword>
<reference evidence="15" key="4">
    <citation type="submission" date="2015-06" db="UniProtKB">
        <authorList>
            <consortium name="EnsemblFungi"/>
        </authorList>
    </citation>
    <scope>IDENTIFICATION</scope>
</reference>
<feature type="compositionally biased region" description="Polar residues" evidence="11">
    <location>
        <begin position="1643"/>
        <end position="1653"/>
    </location>
</feature>
<feature type="compositionally biased region" description="Basic and acidic residues" evidence="11">
    <location>
        <begin position="1139"/>
        <end position="1158"/>
    </location>
</feature>
<evidence type="ECO:0000256" key="8">
    <source>
        <dbReference type="ARBA" id="ARBA00023065"/>
    </source>
</evidence>
<comment type="subcellular location">
    <subcellularLocation>
        <location evidence="1">Membrane</location>
        <topology evidence="1">Multi-pass membrane protein</topology>
    </subcellularLocation>
</comment>
<dbReference type="Proteomes" id="UP000017200">
    <property type="component" value="Unassembled WGS sequence"/>
</dbReference>
<protein>
    <recommendedName>
        <fullName evidence="13">Cation/H+ exchanger transmembrane domain-containing protein</fullName>
    </recommendedName>
</protein>
<feature type="transmembrane region" description="Helical" evidence="12">
    <location>
        <begin position="699"/>
        <end position="722"/>
    </location>
</feature>
<dbReference type="InterPro" id="IPR004712">
    <property type="entry name" value="Na+/H+_antiporter_fungi"/>
</dbReference>
<comment type="similarity">
    <text evidence="2">Belongs to the fungal Na(+)/H(+) exchanger family.</text>
</comment>
<keyword evidence="9 12" id="KW-0472">Membrane</keyword>
<reference evidence="16" key="1">
    <citation type="submission" date="2010-11" db="EMBL/GenBank/DDBJ databases">
        <title>The genome sequence of Microbotryum violaceum strain p1A1 Lamole.</title>
        <authorList>
            <person name="Cuomo C."/>
            <person name="Perlin M."/>
            <person name="Young S.K."/>
            <person name="Zeng Q."/>
            <person name="Gargeya S."/>
            <person name="Alvarado L."/>
            <person name="Berlin A."/>
            <person name="Chapman S.B."/>
            <person name="Chen Z."/>
            <person name="Freedman E."/>
            <person name="Gellesch M."/>
            <person name="Goldberg J."/>
            <person name="Griggs A."/>
            <person name="Gujja S."/>
            <person name="Heilman E."/>
            <person name="Heiman D."/>
            <person name="Howarth C."/>
            <person name="Mehta T."/>
            <person name="Neiman D."/>
            <person name="Pearson M."/>
            <person name="Roberts A."/>
            <person name="Saif S."/>
            <person name="Shea T."/>
            <person name="Shenoy N."/>
            <person name="Sisk P."/>
            <person name="Stolte C."/>
            <person name="Sykes S."/>
            <person name="White J."/>
            <person name="Yandava C."/>
            <person name="Haas B."/>
            <person name="Nusbaum C."/>
            <person name="Birren B."/>
        </authorList>
    </citation>
    <scope>NUCLEOTIDE SEQUENCE [LARGE SCALE GENOMIC DNA]</scope>
    <source>
        <strain evidence="16">p1A1 Lamole</strain>
    </source>
</reference>
<dbReference type="InterPro" id="IPR006153">
    <property type="entry name" value="Cation/H_exchanger_TM"/>
</dbReference>
<dbReference type="InParanoid" id="U5H5A8"/>
<evidence type="ECO:0000256" key="9">
    <source>
        <dbReference type="ARBA" id="ARBA00023136"/>
    </source>
</evidence>
<evidence type="ECO:0000256" key="6">
    <source>
        <dbReference type="ARBA" id="ARBA00022989"/>
    </source>
</evidence>
<feature type="transmembrane region" description="Helical" evidence="12">
    <location>
        <begin position="44"/>
        <end position="62"/>
    </location>
</feature>
<feature type="domain" description="Cation/H+ exchanger transmembrane" evidence="13">
    <location>
        <begin position="49"/>
        <end position="367"/>
    </location>
</feature>
<evidence type="ECO:0000313" key="16">
    <source>
        <dbReference type="Proteomes" id="UP000017200"/>
    </source>
</evidence>
<feature type="transmembrane region" description="Helical" evidence="12">
    <location>
        <begin position="963"/>
        <end position="982"/>
    </location>
</feature>
<feature type="transmembrane region" description="Helical" evidence="12">
    <location>
        <begin position="133"/>
        <end position="153"/>
    </location>
</feature>
<evidence type="ECO:0000313" key="15">
    <source>
        <dbReference type="EnsemblFungi" id="MVLG_02483T0"/>
    </source>
</evidence>
<accession>U5H5A8</accession>
<feature type="transmembrane region" description="Helical" evidence="12">
    <location>
        <begin position="107"/>
        <end position="127"/>
    </location>
</feature>
<feature type="region of interest" description="Disordered" evidence="11">
    <location>
        <begin position="1367"/>
        <end position="1698"/>
    </location>
</feature>
<evidence type="ECO:0000256" key="7">
    <source>
        <dbReference type="ARBA" id="ARBA00023053"/>
    </source>
</evidence>
<feature type="transmembrane region" description="Helical" evidence="12">
    <location>
        <begin position="802"/>
        <end position="824"/>
    </location>
</feature>
<sequence length="1698" mass="183329">MSRSSPSAPPPGTVSYHEPSIPRLLTLSSLIYLLQVARSVANAIFGAGLLGEIMIGVIYGPVAKILPIEWEETILMLGYLGLVLIVFEGGLDIRLSLFVPALPLSTIAALLGILTPLAFTFALFQAFGYPALHAFTAGSALASTSLGTTFYVLRAQSTPAARTGQNVGSLEPPPDLAETRIGVTLQAAALIDDVVALVLLAVIVSLAKSQDNTSNLGWTIGRPLLASIAMVLVIPSLGLFVARPLFRKWLEAPVENVGRDAELSLGMVVLSGFLAIAYYAGTTMLLGAYLAGVFLHSLPSPTSTVDFQCTYSTWVGPLQKHLFAPFFFASIGFSIPFLQMWRGRIVWRGIVYAVLMALGKGLIGMTVIIQDTLWPPTALGSAKRYAQEEERNSKEPAVGGIWSRISGKLDAVDAEKDKPVVIAMSSAAERNRAGHVHPLTPISTRGATNDHKSTALPSDISSSTQVVSPSITTSATLVAPPPSRKSSSPRITSLLHDTLPAAAFLGVGLIARGEIGVLILQSAINSSFSSGSAKMLGEETYLVAVWAVGLCTIGGPVGMGVGKETMTKFAPAHGDPSNITSFQGAGTAEEAEHELYQIVPEVNIVHLAITLLSIFVTFFGLFSGFVKERLFVGEAIIATGFGVAFSGYGAGVFAPRSWSFGHHFDDLTLELTRIVIALSVFAVGVELPKAYILRHWKSLSMLLGPIMLLGWMVSAALMFAIIPGLEFLPALVIAAGVTPTDPILASSVVGKGKFAQEHVPAHIRHILQAESGCNDGAAFPFLYLALFLLLRGHHTIGQSIGWWALLVLLYQIVLGCIIGAAVGIAARKLLKFSKRRELIDRESMVAMYVALALLVTGLTTLAGSDDLLAAFACGTAFAWDDWFTESIEESNFSSTIDLLANCAIFIYLGATMPFAAWSDEMLTLTVWRLVLLSLGILTLRRLPAIFALQWWIPDIKTRREALFAGHFGPMGVGAIFISTLAAAKLPTPTVPPENSLDLLALIIQPVTYFIVLSSILIHGLTISFFTLGRRVHSRVASFSRTLTSASRDSRGGLSRNGPVMAEEPAWMSRVKRAQQGEDIIINRDDDLEPTSMAEKGLVGSSSSEYGSNSLEKVTVGDGSDPEDGRGDVSRMRLASMENDLERGEVDGERRRSLEDESHGIFLDEDDLTGTARTKKKMERENDDHPRKNILEHVSNDGSRSGSRGASLDRSDRGRPQSAERPQGAEVGRSSEAVAGNRRGSLSFGSRKDSKSPSRPPLRQKDSAREARYCSKNVTQTWQQGRKIIIDRNDGAEVEVIDLDATPDALEESARNDRHEILTVPQGAIDREKEKTPVGDQTPQQHEESAVQRVAQAMLRSRSMLAKLYKEEPNLSAEEKERRRKEKLEKDAWCRKEQHYPEMPAAKRRETQEWPEGEKVVVEHTDGTVDVRDMTEEEKNRRITKHLGALRALGHPIEAFEGRGKRRSPAPAASPSLRVEEEEHDPSALWGRPIQSPDPASSSNSSPRNRNGQQHSSNSPARSETPPPVARKSNTGFALERTGRVDPDSEEEAASEDEDDGRDDDRTATMTRERPESNSKSGGAFKSVKGIFGLGSSKRSASPPPERRPVITRIDVAPALPRPPSPPPPPSRDDPVSSKMAFLRSPGHSPTTPISASTIRFADASRPTRDGAGPSSGLKPLPTTGNSSALRRTPMQGSSKGAQ</sequence>
<feature type="transmembrane region" description="Helical" evidence="12">
    <location>
        <begin position="350"/>
        <end position="369"/>
    </location>
</feature>